<feature type="region of interest" description="Disordered" evidence="8">
    <location>
        <begin position="217"/>
        <end position="239"/>
    </location>
</feature>
<evidence type="ECO:0000313" key="12">
    <source>
        <dbReference type="Proteomes" id="UP000288711"/>
    </source>
</evidence>
<feature type="chain" id="PRO_5038689498" evidence="9">
    <location>
        <begin position="31"/>
        <end position="500"/>
    </location>
</feature>
<feature type="active site" description="Charge relay system" evidence="5 6">
    <location>
        <position position="431"/>
    </location>
</feature>
<dbReference type="InterPro" id="IPR023828">
    <property type="entry name" value="Peptidase_S8_Ser-AS"/>
</dbReference>
<gene>
    <name evidence="11" type="ORF">CWN80_10030</name>
</gene>
<dbReference type="SUPFAM" id="SSF52743">
    <property type="entry name" value="Subtilisin-like"/>
    <property type="match status" value="1"/>
</dbReference>
<evidence type="ECO:0000313" key="11">
    <source>
        <dbReference type="EMBL" id="RWU82512.1"/>
    </source>
</evidence>
<dbReference type="InterPro" id="IPR023827">
    <property type="entry name" value="Peptidase_S8_Asp-AS"/>
</dbReference>
<sequence length="500" mass="51829">MHMSSRMRPHSARWAAAAAIIGLGVVGAQSATGATQDEPTSTPVPISTPDGQISSYVVNAKVANPGQTRKVERAVEAAGGVVVQSWPQIGVVIAHSTKASFRTDVMDRARNSVESVGPTRSVAVSEGTPAGAQAPWGPGKGQLKKARTKQGDVSEGTAATSTDPREGEQWDMQMINVPQAHQITTGSPDVTVGVLDSGIDPDHPDLVNQIDRAKSVGCTDAGRPTTGESAWAPTTSDHGTHVAGTIGAERNGVGIVGIAPGAKMASVKVVNDDGFIYPEYAVCGFMEAGLKGMDVTNNSYYVDPFEFWCGDQPEQAPAMEAVRRAVTWSTEQGTVHAAAAGNSAYDLSDKTTNASSPNDAETPVARTINSSCKDIPTELDGVVTVSSVDRQGKLSSFSNRGLGSIDVAAPGSSILSTIVNGNGWGLKSGTSMASPHVAGVLTLMKSAHPTWGPEKMIRELRAQATDTPCSTATRGAPCVGTPEENSYFGDGLVDAYAAVR</sequence>
<dbReference type="InterPro" id="IPR050131">
    <property type="entry name" value="Peptidase_S8_subtilisin-like"/>
</dbReference>
<feature type="active site" description="Charge relay system" evidence="5 6">
    <location>
        <position position="238"/>
    </location>
</feature>
<feature type="compositionally biased region" description="Polar residues" evidence="8">
    <location>
        <begin position="226"/>
        <end position="237"/>
    </location>
</feature>
<feature type="domain" description="Peptidase S8/S53" evidence="10">
    <location>
        <begin position="189"/>
        <end position="465"/>
    </location>
</feature>
<dbReference type="InterPro" id="IPR000209">
    <property type="entry name" value="Peptidase_S8/S53_dom"/>
</dbReference>
<dbReference type="PRINTS" id="PR00723">
    <property type="entry name" value="SUBTILISIN"/>
</dbReference>
<feature type="signal peptide" evidence="9">
    <location>
        <begin position="1"/>
        <end position="30"/>
    </location>
</feature>
<dbReference type="PROSITE" id="PS00136">
    <property type="entry name" value="SUBTILASE_ASP"/>
    <property type="match status" value="1"/>
</dbReference>
<dbReference type="PANTHER" id="PTHR43806">
    <property type="entry name" value="PEPTIDASE S8"/>
    <property type="match status" value="1"/>
</dbReference>
<dbReference type="PROSITE" id="PS51892">
    <property type="entry name" value="SUBTILASE"/>
    <property type="match status" value="1"/>
</dbReference>
<dbReference type="GO" id="GO:0006508">
    <property type="term" value="P:proteolysis"/>
    <property type="evidence" value="ECO:0007669"/>
    <property type="project" value="UniProtKB-KW"/>
</dbReference>
<keyword evidence="3 6" id="KW-0378">Hydrolase</keyword>
<evidence type="ECO:0000256" key="6">
    <source>
        <dbReference type="PROSITE-ProRule" id="PRU01240"/>
    </source>
</evidence>
<dbReference type="PROSITE" id="PS00137">
    <property type="entry name" value="SUBTILASE_HIS"/>
    <property type="match status" value="1"/>
</dbReference>
<protein>
    <submittedName>
        <fullName evidence="11">Peptidase S8</fullName>
    </submittedName>
</protein>
<comment type="caution">
    <text evidence="11">The sequence shown here is derived from an EMBL/GenBank/DDBJ whole genome shotgun (WGS) entry which is preliminary data.</text>
</comment>
<organism evidence="11 12">
    <name type="scientific">Janibacter hoylei PVAS-1</name>
    <dbReference type="NCBI Taxonomy" id="1210046"/>
    <lineage>
        <taxon>Bacteria</taxon>
        <taxon>Bacillati</taxon>
        <taxon>Actinomycetota</taxon>
        <taxon>Actinomycetes</taxon>
        <taxon>Micrococcales</taxon>
        <taxon>Intrasporangiaceae</taxon>
        <taxon>Janibacter</taxon>
    </lineage>
</organism>
<proteinExistence type="inferred from homology"/>
<feature type="active site" description="Charge relay system" evidence="5 6">
    <location>
        <position position="196"/>
    </location>
</feature>
<dbReference type="AlphaFoldDB" id="A0A444B2E3"/>
<evidence type="ECO:0000259" key="10">
    <source>
        <dbReference type="Pfam" id="PF00082"/>
    </source>
</evidence>
<dbReference type="Pfam" id="PF00082">
    <property type="entry name" value="Peptidase_S8"/>
    <property type="match status" value="1"/>
</dbReference>
<evidence type="ECO:0000256" key="3">
    <source>
        <dbReference type="ARBA" id="ARBA00022801"/>
    </source>
</evidence>
<keyword evidence="2 6" id="KW-0645">Protease</keyword>
<evidence type="ECO:0000256" key="7">
    <source>
        <dbReference type="RuleBase" id="RU003355"/>
    </source>
</evidence>
<dbReference type="OrthoDB" id="9813435at2"/>
<keyword evidence="12" id="KW-1185">Reference proteome</keyword>
<dbReference type="PROSITE" id="PS00138">
    <property type="entry name" value="SUBTILASE_SER"/>
    <property type="match status" value="1"/>
</dbReference>
<keyword evidence="4 6" id="KW-0720">Serine protease</keyword>
<feature type="region of interest" description="Disordered" evidence="8">
    <location>
        <begin position="112"/>
        <end position="168"/>
    </location>
</feature>
<reference evidence="11 12" key="1">
    <citation type="journal article" date="2009" name="Int. J. Syst. Evol. Microbiol.">
        <title>Janibacter hoylei sp. nov., Bacillus isronensis sp. nov. and Bacillus aryabhattai sp. nov., isolated from cryotubes used for collecting air from the upper atmosphere.</title>
        <authorList>
            <person name="Shivaji S."/>
            <person name="Chaturvedi P."/>
            <person name="Begum Z."/>
            <person name="Pindi P.K."/>
            <person name="Manorama R."/>
            <person name="Padmanaban D.A."/>
            <person name="Shouche Y.S."/>
            <person name="Pawar S."/>
            <person name="Vaishampayan P."/>
            <person name="Dutt C.B."/>
            <person name="Datta G.N."/>
            <person name="Manchanda R.K."/>
            <person name="Rao U.R."/>
            <person name="Bhargava P.M."/>
            <person name="Narlikar J.V."/>
        </authorList>
    </citation>
    <scope>NUCLEOTIDE SEQUENCE [LARGE SCALE GENOMIC DNA]</scope>
    <source>
        <strain evidence="11 12">PVAS-1</strain>
    </source>
</reference>
<evidence type="ECO:0000256" key="8">
    <source>
        <dbReference type="SAM" id="MobiDB-lite"/>
    </source>
</evidence>
<dbReference type="Gene3D" id="3.40.50.200">
    <property type="entry name" value="Peptidase S8/S53 domain"/>
    <property type="match status" value="1"/>
</dbReference>
<dbReference type="Proteomes" id="UP000288711">
    <property type="component" value="Unassembled WGS sequence"/>
</dbReference>
<keyword evidence="9" id="KW-0732">Signal</keyword>
<accession>A0A444B2E3</accession>
<evidence type="ECO:0000256" key="1">
    <source>
        <dbReference type="ARBA" id="ARBA00011073"/>
    </source>
</evidence>
<dbReference type="GO" id="GO:0004252">
    <property type="term" value="F:serine-type endopeptidase activity"/>
    <property type="evidence" value="ECO:0007669"/>
    <property type="project" value="UniProtKB-UniRule"/>
</dbReference>
<evidence type="ECO:0000256" key="9">
    <source>
        <dbReference type="SAM" id="SignalP"/>
    </source>
</evidence>
<dbReference type="InterPro" id="IPR036852">
    <property type="entry name" value="Peptidase_S8/S53_dom_sf"/>
</dbReference>
<evidence type="ECO:0000256" key="5">
    <source>
        <dbReference type="PIRSR" id="PIRSR615500-1"/>
    </source>
</evidence>
<dbReference type="InterPro" id="IPR015500">
    <property type="entry name" value="Peptidase_S8_subtilisin-rel"/>
</dbReference>
<evidence type="ECO:0000256" key="2">
    <source>
        <dbReference type="ARBA" id="ARBA00022670"/>
    </source>
</evidence>
<comment type="similarity">
    <text evidence="1 6 7">Belongs to the peptidase S8 family.</text>
</comment>
<name>A0A444B2E3_9MICO</name>
<dbReference type="EMBL" id="PIPF01000010">
    <property type="protein sequence ID" value="RWU82512.1"/>
    <property type="molecule type" value="Genomic_DNA"/>
</dbReference>
<dbReference type="InterPro" id="IPR022398">
    <property type="entry name" value="Peptidase_S8_His-AS"/>
</dbReference>
<dbReference type="PANTHER" id="PTHR43806:SF11">
    <property type="entry name" value="CEREVISIN-RELATED"/>
    <property type="match status" value="1"/>
</dbReference>
<evidence type="ECO:0000256" key="4">
    <source>
        <dbReference type="ARBA" id="ARBA00022825"/>
    </source>
</evidence>